<keyword evidence="4 5" id="KW-0143">Chaperone</keyword>
<keyword evidence="9" id="KW-1185">Reference proteome</keyword>
<dbReference type="Gene3D" id="2.30.30.240">
    <property type="entry name" value="PRC-barrel domain"/>
    <property type="match status" value="1"/>
</dbReference>
<accession>A0ABP3LHQ7</accession>
<dbReference type="Pfam" id="PF01782">
    <property type="entry name" value="RimM"/>
    <property type="match status" value="1"/>
</dbReference>
<dbReference type="Proteomes" id="UP001501706">
    <property type="component" value="Unassembled WGS sequence"/>
</dbReference>
<evidence type="ECO:0000256" key="1">
    <source>
        <dbReference type="ARBA" id="ARBA00022490"/>
    </source>
</evidence>
<evidence type="ECO:0000313" key="8">
    <source>
        <dbReference type="EMBL" id="GAA0500235.1"/>
    </source>
</evidence>
<comment type="caution">
    <text evidence="8">The sequence shown here is derived from an EMBL/GenBank/DDBJ whole genome shotgun (WGS) entry which is preliminary data.</text>
</comment>
<dbReference type="NCBIfam" id="TIGR02273">
    <property type="entry name" value="16S_RimM"/>
    <property type="match status" value="1"/>
</dbReference>
<dbReference type="Gene3D" id="2.40.30.60">
    <property type="entry name" value="RimM"/>
    <property type="match status" value="1"/>
</dbReference>
<organism evidence="8 9">
    <name type="scientific">Pigmentiphaga daeguensis</name>
    <dbReference type="NCBI Taxonomy" id="414049"/>
    <lineage>
        <taxon>Bacteria</taxon>
        <taxon>Pseudomonadati</taxon>
        <taxon>Pseudomonadota</taxon>
        <taxon>Betaproteobacteria</taxon>
        <taxon>Burkholderiales</taxon>
        <taxon>Alcaligenaceae</taxon>
        <taxon>Pigmentiphaga</taxon>
    </lineage>
</organism>
<keyword evidence="1 5" id="KW-0963">Cytoplasm</keyword>
<dbReference type="PANTHER" id="PTHR33692:SF1">
    <property type="entry name" value="RIBOSOME MATURATION FACTOR RIMM"/>
    <property type="match status" value="1"/>
</dbReference>
<evidence type="ECO:0000256" key="2">
    <source>
        <dbReference type="ARBA" id="ARBA00022517"/>
    </source>
</evidence>
<dbReference type="EMBL" id="BAAAEN010000004">
    <property type="protein sequence ID" value="GAA0500235.1"/>
    <property type="molecule type" value="Genomic_DNA"/>
</dbReference>
<dbReference type="SUPFAM" id="SSF50447">
    <property type="entry name" value="Translation proteins"/>
    <property type="match status" value="1"/>
</dbReference>
<feature type="domain" description="RimM N-terminal" evidence="6">
    <location>
        <begin position="22"/>
        <end position="103"/>
    </location>
</feature>
<keyword evidence="2 5" id="KW-0690">Ribosome biogenesis</keyword>
<name>A0ABP3LHQ7_9BURK</name>
<evidence type="ECO:0000313" key="9">
    <source>
        <dbReference type="Proteomes" id="UP001501706"/>
    </source>
</evidence>
<dbReference type="InterPro" id="IPR009000">
    <property type="entry name" value="Transl_B-barrel_sf"/>
</dbReference>
<dbReference type="SUPFAM" id="SSF50346">
    <property type="entry name" value="PRC-barrel domain"/>
    <property type="match status" value="1"/>
</dbReference>
<dbReference type="PANTHER" id="PTHR33692">
    <property type="entry name" value="RIBOSOME MATURATION FACTOR RIMM"/>
    <property type="match status" value="1"/>
</dbReference>
<evidence type="ECO:0000259" key="7">
    <source>
        <dbReference type="Pfam" id="PF24986"/>
    </source>
</evidence>
<sequence>MVSAASTGSVSDPALPADLVEVGHVAEAFGVRGGLKVQPYSAQSEALLGSRTWWLRKGAEVRRVEVADAKRHGAVVTATFPGVSDRDQALAWKGWTVLVPRSQFPRLAEGEFYWVDLIGCELTGKDASDREVVLGSVTEVSDNGVHAILHVACVEPVAPGQPTQPLLDARGRRRETLVPFVDAYIRGVDLDARRIDSDWPEGF</sequence>
<dbReference type="InterPro" id="IPR011961">
    <property type="entry name" value="RimM"/>
</dbReference>
<dbReference type="InterPro" id="IPR002676">
    <property type="entry name" value="RimM_N"/>
</dbReference>
<evidence type="ECO:0000256" key="4">
    <source>
        <dbReference type="ARBA" id="ARBA00023186"/>
    </source>
</evidence>
<dbReference type="InterPro" id="IPR036976">
    <property type="entry name" value="RimM_N_sf"/>
</dbReference>
<keyword evidence="3 5" id="KW-0698">rRNA processing</keyword>
<comment type="subcellular location">
    <subcellularLocation>
        <location evidence="5">Cytoplasm</location>
    </subcellularLocation>
</comment>
<evidence type="ECO:0000256" key="3">
    <source>
        <dbReference type="ARBA" id="ARBA00022552"/>
    </source>
</evidence>
<comment type="function">
    <text evidence="5">An accessory protein needed during the final step in the assembly of 30S ribosomal subunit, possibly for assembly of the head region. Essential for efficient processing of 16S rRNA. May be needed both before and after RbfA during the maturation of 16S rRNA. It has affinity for free ribosomal 30S subunits but not for 70S ribosomes.</text>
</comment>
<comment type="subunit">
    <text evidence="5">Binds ribosomal protein uS19.</text>
</comment>
<reference evidence="9" key="1">
    <citation type="journal article" date="2019" name="Int. J. Syst. Evol. Microbiol.">
        <title>The Global Catalogue of Microorganisms (GCM) 10K type strain sequencing project: providing services to taxonomists for standard genome sequencing and annotation.</title>
        <authorList>
            <consortium name="The Broad Institute Genomics Platform"/>
            <consortium name="The Broad Institute Genome Sequencing Center for Infectious Disease"/>
            <person name="Wu L."/>
            <person name="Ma J."/>
        </authorList>
    </citation>
    <scope>NUCLEOTIDE SEQUENCE [LARGE SCALE GENOMIC DNA]</scope>
    <source>
        <strain evidence="9">JCM 14330</strain>
    </source>
</reference>
<comment type="domain">
    <text evidence="5">The PRC barrel domain binds ribosomal protein uS19.</text>
</comment>
<dbReference type="HAMAP" id="MF_00014">
    <property type="entry name" value="Ribosome_mat_RimM"/>
    <property type="match status" value="1"/>
</dbReference>
<feature type="domain" description="Ribosome maturation factor RimM PRC barrel" evidence="7">
    <location>
        <begin position="114"/>
        <end position="203"/>
    </location>
</feature>
<proteinExistence type="inferred from homology"/>
<evidence type="ECO:0000256" key="5">
    <source>
        <dbReference type="HAMAP-Rule" id="MF_00014"/>
    </source>
</evidence>
<dbReference type="InterPro" id="IPR011033">
    <property type="entry name" value="PRC_barrel-like_sf"/>
</dbReference>
<comment type="similarity">
    <text evidence="5">Belongs to the RimM family.</text>
</comment>
<protein>
    <recommendedName>
        <fullName evidence="5">Ribosome maturation factor RimM</fullName>
    </recommendedName>
</protein>
<evidence type="ECO:0000259" key="6">
    <source>
        <dbReference type="Pfam" id="PF01782"/>
    </source>
</evidence>
<gene>
    <name evidence="5 8" type="primary">rimM</name>
    <name evidence="8" type="ORF">GCM10009097_15920</name>
</gene>
<dbReference type="Pfam" id="PF24986">
    <property type="entry name" value="PRC_RimM"/>
    <property type="match status" value="1"/>
</dbReference>
<dbReference type="InterPro" id="IPR056792">
    <property type="entry name" value="PRC_RimM"/>
</dbReference>